<dbReference type="AlphaFoldDB" id="A0AAD4YXV3"/>
<dbReference type="Proteomes" id="UP001054821">
    <property type="component" value="Chromosome 6"/>
</dbReference>
<name>A0AAD4YXV3_PRUDU</name>
<reference evidence="2 3" key="1">
    <citation type="journal article" date="2022" name="G3 (Bethesda)">
        <title>Whole-genome sequence and methylome profiling of the almond [Prunus dulcis (Mill.) D.A. Webb] cultivar 'Nonpareil'.</title>
        <authorList>
            <person name="D'Amico-Willman K.M."/>
            <person name="Ouma W.Z."/>
            <person name="Meulia T."/>
            <person name="Sideli G.M."/>
            <person name="Gradziel T.M."/>
            <person name="Fresnedo-Ramirez J."/>
        </authorList>
    </citation>
    <scope>NUCLEOTIDE SEQUENCE [LARGE SCALE GENOMIC DNA]</scope>
    <source>
        <strain evidence="2">Clone GOH B32 T37-40</strain>
    </source>
</reference>
<sequence length="108" mass="12076">MTGSGVYELVDSWQRKAILWTGLVQIGIVLAHSLTAFRLPNHHRVRQPYRVCSFSDKIDSLELANFSSHDLVPFGIIRPVLLTHRFISGGDAELVADDLGENARHIVI</sequence>
<comment type="caution">
    <text evidence="2">The sequence shown here is derived from an EMBL/GenBank/DDBJ whole genome shotgun (WGS) entry which is preliminary data.</text>
</comment>
<evidence type="ECO:0000313" key="3">
    <source>
        <dbReference type="Proteomes" id="UP001054821"/>
    </source>
</evidence>
<evidence type="ECO:0000313" key="2">
    <source>
        <dbReference type="EMBL" id="KAI5325330.1"/>
    </source>
</evidence>
<protein>
    <submittedName>
        <fullName evidence="2">Uncharacterized protein</fullName>
    </submittedName>
</protein>
<gene>
    <name evidence="2" type="ORF">L3X38_034404</name>
</gene>
<keyword evidence="1" id="KW-0472">Membrane</keyword>
<feature type="transmembrane region" description="Helical" evidence="1">
    <location>
        <begin position="17"/>
        <end position="37"/>
    </location>
</feature>
<keyword evidence="1" id="KW-1133">Transmembrane helix</keyword>
<accession>A0AAD4YXV3</accession>
<keyword evidence="3" id="KW-1185">Reference proteome</keyword>
<evidence type="ECO:0000256" key="1">
    <source>
        <dbReference type="SAM" id="Phobius"/>
    </source>
</evidence>
<dbReference type="EMBL" id="JAJFAZ020000006">
    <property type="protein sequence ID" value="KAI5325330.1"/>
    <property type="molecule type" value="Genomic_DNA"/>
</dbReference>
<keyword evidence="1" id="KW-0812">Transmembrane</keyword>
<proteinExistence type="predicted"/>
<organism evidence="2 3">
    <name type="scientific">Prunus dulcis</name>
    <name type="common">Almond</name>
    <name type="synonym">Amygdalus dulcis</name>
    <dbReference type="NCBI Taxonomy" id="3755"/>
    <lineage>
        <taxon>Eukaryota</taxon>
        <taxon>Viridiplantae</taxon>
        <taxon>Streptophyta</taxon>
        <taxon>Embryophyta</taxon>
        <taxon>Tracheophyta</taxon>
        <taxon>Spermatophyta</taxon>
        <taxon>Magnoliopsida</taxon>
        <taxon>eudicotyledons</taxon>
        <taxon>Gunneridae</taxon>
        <taxon>Pentapetalae</taxon>
        <taxon>rosids</taxon>
        <taxon>fabids</taxon>
        <taxon>Rosales</taxon>
        <taxon>Rosaceae</taxon>
        <taxon>Amygdaloideae</taxon>
        <taxon>Amygdaleae</taxon>
        <taxon>Prunus</taxon>
    </lineage>
</organism>